<comment type="caution">
    <text evidence="2">The sequence shown here is derived from an EMBL/GenBank/DDBJ whole genome shotgun (WGS) entry which is preliminary data.</text>
</comment>
<dbReference type="InterPro" id="IPR029052">
    <property type="entry name" value="Metallo-depent_PP-like"/>
</dbReference>
<proteinExistence type="predicted"/>
<organism evidence="2 3">
    <name type="scientific">Candidatus Clostridium radicumherbarum</name>
    <dbReference type="NCBI Taxonomy" id="3381662"/>
    <lineage>
        <taxon>Bacteria</taxon>
        <taxon>Bacillati</taxon>
        <taxon>Bacillota</taxon>
        <taxon>Clostridia</taxon>
        <taxon>Eubacteriales</taxon>
        <taxon>Clostridiaceae</taxon>
        <taxon>Clostridium</taxon>
    </lineage>
</organism>
<gene>
    <name evidence="2" type="ORF">ACJDUH_10270</name>
</gene>
<protein>
    <submittedName>
        <fullName evidence="2">Metallophosphoesterase</fullName>
    </submittedName>
</protein>
<dbReference type="InterPro" id="IPR051693">
    <property type="entry name" value="UPF0046_metallophosphoest"/>
</dbReference>
<dbReference type="RefSeq" id="WP_406765124.1">
    <property type="nucleotide sequence ID" value="NZ_JBJHZY010000002.1"/>
</dbReference>
<dbReference type="Gene3D" id="3.60.21.10">
    <property type="match status" value="1"/>
</dbReference>
<dbReference type="PANTHER" id="PTHR12905:SF0">
    <property type="entry name" value="CALCINEURIN-LIKE PHOSPHOESTERASE DOMAIN-CONTAINING PROTEIN"/>
    <property type="match status" value="1"/>
</dbReference>
<dbReference type="Pfam" id="PF00149">
    <property type="entry name" value="Metallophos"/>
    <property type="match status" value="1"/>
</dbReference>
<name>A0ABW8TUU8_9CLOT</name>
<dbReference type="InterPro" id="IPR004843">
    <property type="entry name" value="Calcineurin-like_PHP"/>
</dbReference>
<evidence type="ECO:0000313" key="2">
    <source>
        <dbReference type="EMBL" id="MFL0268493.1"/>
    </source>
</evidence>
<dbReference type="PANTHER" id="PTHR12905">
    <property type="entry name" value="METALLOPHOSPHOESTERASE"/>
    <property type="match status" value="1"/>
</dbReference>
<evidence type="ECO:0000313" key="3">
    <source>
        <dbReference type="Proteomes" id="UP001623661"/>
    </source>
</evidence>
<dbReference type="Proteomes" id="UP001623661">
    <property type="component" value="Unassembled WGS sequence"/>
</dbReference>
<accession>A0ABW8TUU8</accession>
<dbReference type="EMBL" id="JBJHZY010000002">
    <property type="protein sequence ID" value="MFL0268493.1"/>
    <property type="molecule type" value="Genomic_DNA"/>
</dbReference>
<feature type="domain" description="Calcineurin-like phosphoesterase" evidence="1">
    <location>
        <begin position="22"/>
        <end position="167"/>
    </location>
</feature>
<evidence type="ECO:0000259" key="1">
    <source>
        <dbReference type="Pfam" id="PF00149"/>
    </source>
</evidence>
<dbReference type="SUPFAM" id="SSF56300">
    <property type="entry name" value="Metallo-dependent phosphatases"/>
    <property type="match status" value="1"/>
</dbReference>
<reference evidence="2 3" key="1">
    <citation type="submission" date="2024-11" db="EMBL/GenBank/DDBJ databases">
        <authorList>
            <person name="Heng Y.C."/>
            <person name="Lim A.C.H."/>
            <person name="Lee J.K.Y."/>
            <person name="Kittelmann S."/>
        </authorList>
    </citation>
    <scope>NUCLEOTIDE SEQUENCE [LARGE SCALE GENOMIC DNA]</scope>
    <source>
        <strain evidence="2 3">WILCCON 0202</strain>
    </source>
</reference>
<sequence>MKILLVSDEESPFIWDFFQPEKFRDIDLIISCGDLDAKYLSFLVTMIKAPLFYVPGNHDVRYINEPPEGCDNIDGNLVKFKNLRILGLGGSHKYSNASCQYTEKEMGRRILKLQPKLFLNKGFDILVTHAPAFGIGDENDSCHRGFKSFINLMDKYSPSFFFHGHVHLNYGRKPRFNKYKNTKIINAYEYNIVEL</sequence>
<keyword evidence="3" id="KW-1185">Reference proteome</keyword>